<dbReference type="Gene3D" id="2.40.10.120">
    <property type="match status" value="1"/>
</dbReference>
<dbReference type="PANTHER" id="PTHR43343">
    <property type="entry name" value="PEPTIDASE S12"/>
    <property type="match status" value="1"/>
</dbReference>
<dbReference type="GO" id="GO:0004252">
    <property type="term" value="F:serine-type endopeptidase activity"/>
    <property type="evidence" value="ECO:0007669"/>
    <property type="project" value="InterPro"/>
</dbReference>
<evidence type="ECO:0000256" key="2">
    <source>
        <dbReference type="ARBA" id="ARBA00022670"/>
    </source>
</evidence>
<dbReference type="Pfam" id="PF13365">
    <property type="entry name" value="Trypsin_2"/>
    <property type="match status" value="1"/>
</dbReference>
<accession>A0A497E5C3</accession>
<dbReference type="InterPro" id="IPR001478">
    <property type="entry name" value="PDZ"/>
</dbReference>
<evidence type="ECO:0000256" key="4">
    <source>
        <dbReference type="ARBA" id="ARBA00022825"/>
    </source>
</evidence>
<dbReference type="PANTHER" id="PTHR43343:SF3">
    <property type="entry name" value="PROTEASE DO-LIKE 8, CHLOROPLASTIC"/>
    <property type="match status" value="1"/>
</dbReference>
<gene>
    <name evidence="6" type="ORF">DRJ00_02740</name>
</gene>
<evidence type="ECO:0000313" key="7">
    <source>
        <dbReference type="Proteomes" id="UP000279422"/>
    </source>
</evidence>
<dbReference type="InterPro" id="IPR001940">
    <property type="entry name" value="Peptidase_S1C"/>
</dbReference>
<dbReference type="EMBL" id="QMPZ01000020">
    <property type="protein sequence ID" value="RLE10034.1"/>
    <property type="molecule type" value="Genomic_DNA"/>
</dbReference>
<proteinExistence type="inferred from homology"/>
<keyword evidence="3" id="KW-0378">Hydrolase</keyword>
<reference evidence="6 7" key="1">
    <citation type="submission" date="2018-06" db="EMBL/GenBank/DDBJ databases">
        <title>Extensive metabolic versatility and redundancy in microbially diverse, dynamic hydrothermal sediments.</title>
        <authorList>
            <person name="Dombrowski N."/>
            <person name="Teske A."/>
            <person name="Baker B.J."/>
        </authorList>
    </citation>
    <scope>NUCLEOTIDE SEQUENCE [LARGE SCALE GENOMIC DNA]</scope>
    <source>
        <strain evidence="6">B47_G16</strain>
    </source>
</reference>
<evidence type="ECO:0000313" key="6">
    <source>
        <dbReference type="EMBL" id="RLE10034.1"/>
    </source>
</evidence>
<dbReference type="GO" id="GO:0006508">
    <property type="term" value="P:proteolysis"/>
    <property type="evidence" value="ECO:0007669"/>
    <property type="project" value="UniProtKB-KW"/>
</dbReference>
<protein>
    <recommendedName>
        <fullName evidence="5">PDZ domain-containing protein</fullName>
    </recommendedName>
</protein>
<dbReference type="FunFam" id="2.40.10.10:FF:000001">
    <property type="entry name" value="Periplasmic serine protease DegS"/>
    <property type="match status" value="1"/>
</dbReference>
<dbReference type="InterPro" id="IPR009003">
    <property type="entry name" value="Peptidase_S1_PA"/>
</dbReference>
<comment type="similarity">
    <text evidence="1">Belongs to the peptidase S1C family.</text>
</comment>
<dbReference type="InterPro" id="IPR036034">
    <property type="entry name" value="PDZ_sf"/>
</dbReference>
<feature type="domain" description="PDZ" evidence="5">
    <location>
        <begin position="265"/>
        <end position="341"/>
    </location>
</feature>
<dbReference type="InterPro" id="IPR051201">
    <property type="entry name" value="Chloro_Bact_Ser_Proteases"/>
</dbReference>
<dbReference type="PRINTS" id="PR00834">
    <property type="entry name" value="PROTEASES2C"/>
</dbReference>
<evidence type="ECO:0000259" key="5">
    <source>
        <dbReference type="PROSITE" id="PS50106"/>
    </source>
</evidence>
<comment type="caution">
    <text evidence="6">The sequence shown here is derived from an EMBL/GenBank/DDBJ whole genome shotgun (WGS) entry which is preliminary data.</text>
</comment>
<dbReference type="Gene3D" id="2.30.42.10">
    <property type="match status" value="1"/>
</dbReference>
<dbReference type="Pfam" id="PF13180">
    <property type="entry name" value="PDZ_2"/>
    <property type="match status" value="1"/>
</dbReference>
<name>A0A497E5C3_UNCAE</name>
<dbReference type="SMART" id="SM00228">
    <property type="entry name" value="PDZ"/>
    <property type="match status" value="1"/>
</dbReference>
<dbReference type="Proteomes" id="UP000279422">
    <property type="component" value="Unassembled WGS sequence"/>
</dbReference>
<organism evidence="6 7">
    <name type="scientific">Aerophobetes bacterium</name>
    <dbReference type="NCBI Taxonomy" id="2030807"/>
    <lineage>
        <taxon>Bacteria</taxon>
        <taxon>Candidatus Aerophobota</taxon>
    </lineage>
</organism>
<keyword evidence="4" id="KW-0720">Serine protease</keyword>
<evidence type="ECO:0000256" key="1">
    <source>
        <dbReference type="ARBA" id="ARBA00010541"/>
    </source>
</evidence>
<dbReference type="SUPFAM" id="SSF50156">
    <property type="entry name" value="PDZ domain-like"/>
    <property type="match status" value="1"/>
</dbReference>
<dbReference type="PROSITE" id="PS50106">
    <property type="entry name" value="PDZ"/>
    <property type="match status" value="1"/>
</dbReference>
<dbReference type="SUPFAM" id="SSF50494">
    <property type="entry name" value="Trypsin-like serine proteases"/>
    <property type="match status" value="1"/>
</dbReference>
<keyword evidence="2" id="KW-0645">Protease</keyword>
<sequence>MRYKRVYLLFLTLITTCIVLFGLRAAEFPAYANSFRNTLESEEGALPALEREIIKVSERVKPAVVNISTVRIVADFFFNLVPQEGVGSGVIFDRRGYILTNEHVIHGAKEIRVTLPDGREFKGELVGADSMTDLAVIKINGENLPIAELGDSEKVRVGEFCIAIGNPFGLESTVTFGVVSATGRSIRTEPEKLLENLIQTDAAINPGNSGGALINLKGEIIGINTAIIPYAQGIGFAIPINTAKVVAESLIKYGRVIRPWLGIYYLPLTPQVASRLRLSVEYGIYIISVVPGGPADKAGLMKGDIIVRFNGQKIRTAEQLRDALLRAGVGKRVFLTVLRKGKMRFFELTLEERPQR</sequence>
<dbReference type="AlphaFoldDB" id="A0A497E5C3"/>
<evidence type="ECO:0000256" key="3">
    <source>
        <dbReference type="ARBA" id="ARBA00022801"/>
    </source>
</evidence>